<keyword evidence="4 6" id="KW-1133">Transmembrane helix</keyword>
<dbReference type="RefSeq" id="WP_053415802.1">
    <property type="nucleotide sequence ID" value="NZ_LILB01000001.1"/>
</dbReference>
<feature type="transmembrane region" description="Helical" evidence="6">
    <location>
        <begin position="359"/>
        <end position="376"/>
    </location>
</feature>
<feature type="transmembrane region" description="Helical" evidence="6">
    <location>
        <begin position="293"/>
        <end position="313"/>
    </location>
</feature>
<dbReference type="PANTHER" id="PTHR23531">
    <property type="entry name" value="QUINOLENE RESISTANCE PROTEIN NORA"/>
    <property type="match status" value="1"/>
</dbReference>
<dbReference type="CDD" id="cd17489">
    <property type="entry name" value="MFS_YfcJ_like"/>
    <property type="match status" value="1"/>
</dbReference>
<protein>
    <submittedName>
        <fullName evidence="8">Antibiotic resistance protein</fullName>
    </submittedName>
</protein>
<evidence type="ECO:0000313" key="9">
    <source>
        <dbReference type="Proteomes" id="UP000036867"/>
    </source>
</evidence>
<dbReference type="Proteomes" id="UP000036867">
    <property type="component" value="Unassembled WGS sequence"/>
</dbReference>
<dbReference type="SUPFAM" id="SSF103473">
    <property type="entry name" value="MFS general substrate transporter"/>
    <property type="match status" value="1"/>
</dbReference>
<dbReference type="Pfam" id="PF07690">
    <property type="entry name" value="MFS_1"/>
    <property type="match status" value="1"/>
</dbReference>
<feature type="transmembrane region" description="Helical" evidence="6">
    <location>
        <begin position="333"/>
        <end position="353"/>
    </location>
</feature>
<keyword evidence="3 6" id="KW-0812">Transmembrane</keyword>
<evidence type="ECO:0000256" key="5">
    <source>
        <dbReference type="ARBA" id="ARBA00023136"/>
    </source>
</evidence>
<dbReference type="EMBL" id="LILB01000001">
    <property type="protein sequence ID" value="KOO51649.1"/>
    <property type="molecule type" value="Genomic_DNA"/>
</dbReference>
<keyword evidence="9" id="KW-1185">Reference proteome</keyword>
<evidence type="ECO:0000256" key="3">
    <source>
        <dbReference type="ARBA" id="ARBA00022692"/>
    </source>
</evidence>
<dbReference type="InterPro" id="IPR036259">
    <property type="entry name" value="MFS_trans_sf"/>
</dbReference>
<accession>A0A0M0LKT0</accession>
<feature type="transmembrane region" description="Helical" evidence="6">
    <location>
        <begin position="12"/>
        <end position="32"/>
    </location>
</feature>
<dbReference type="InterPro" id="IPR001958">
    <property type="entry name" value="Tet-R_TetA/multi-R_MdtG-like"/>
</dbReference>
<evidence type="ECO:0000256" key="1">
    <source>
        <dbReference type="ARBA" id="ARBA00004651"/>
    </source>
</evidence>
<organism evidence="8 9">
    <name type="scientific">Viridibacillus arvi</name>
    <dbReference type="NCBI Taxonomy" id="263475"/>
    <lineage>
        <taxon>Bacteria</taxon>
        <taxon>Bacillati</taxon>
        <taxon>Bacillota</taxon>
        <taxon>Bacilli</taxon>
        <taxon>Bacillales</taxon>
        <taxon>Caryophanaceae</taxon>
        <taxon>Viridibacillus</taxon>
    </lineage>
</organism>
<feature type="transmembrane region" description="Helical" evidence="6">
    <location>
        <begin position="267"/>
        <end position="287"/>
    </location>
</feature>
<feature type="transmembrane region" description="Helical" evidence="6">
    <location>
        <begin position="164"/>
        <end position="183"/>
    </location>
</feature>
<dbReference type="PATRIC" id="fig|263475.3.peg.1206"/>
<evidence type="ECO:0000256" key="4">
    <source>
        <dbReference type="ARBA" id="ARBA00022989"/>
    </source>
</evidence>
<dbReference type="PROSITE" id="PS50850">
    <property type="entry name" value="MFS"/>
    <property type="match status" value="1"/>
</dbReference>
<sequence length="388" mass="43081">MNNQRIFSKPFIFLFISNFLVFIGFDMLLPILPAYLLSINASTIQVGLVTTLFTIGAVLIRPFVGYYLIDNQRKSLAIGASAALMIITMLYPFLNFVWLFLLLRIFHGAAWGVSTTANSTMVVDLIPKSRLGEGMGYFSISTTVGAIISPSIGILIYESFSFDVLIWSSVILSLLAVIALQFVKAPRTTVKREKQPFRFLDMIFEREVWFPALLTVITTLGFGAVITFLVLFGKQKGIDHIFLFFLINATVATLIRPFTGKWYDKKGPWSIIIVSAMLGFLSLVMLSYASNDIGLIIAAILFGAGYGTVMPCLQTWTVQKVSEEKSGTANATFFSSFDVGVGVSAFVLGILAEWISLEMIFRIVSLSFIVVAVLVYKDYLNEKKLKNI</sequence>
<comment type="caution">
    <text evidence="8">The sequence shown here is derived from an EMBL/GenBank/DDBJ whole genome shotgun (WGS) entry which is preliminary data.</text>
</comment>
<feature type="transmembrane region" description="Helical" evidence="6">
    <location>
        <begin position="138"/>
        <end position="158"/>
    </location>
</feature>
<dbReference type="InterPro" id="IPR020846">
    <property type="entry name" value="MFS_dom"/>
</dbReference>
<dbReference type="InterPro" id="IPR011701">
    <property type="entry name" value="MFS"/>
</dbReference>
<name>A0A0M0LKT0_9BACL</name>
<feature type="transmembrane region" description="Helical" evidence="6">
    <location>
        <begin position="208"/>
        <end position="232"/>
    </location>
</feature>
<evidence type="ECO:0000259" key="7">
    <source>
        <dbReference type="PROSITE" id="PS50850"/>
    </source>
</evidence>
<dbReference type="PRINTS" id="PR01035">
    <property type="entry name" value="TCRTETA"/>
</dbReference>
<dbReference type="GO" id="GO:0022857">
    <property type="term" value="F:transmembrane transporter activity"/>
    <property type="evidence" value="ECO:0007669"/>
    <property type="project" value="InterPro"/>
</dbReference>
<reference evidence="9" key="1">
    <citation type="submission" date="2015-08" db="EMBL/GenBank/DDBJ databases">
        <title>Fjat-10028 dsm 16317.</title>
        <authorList>
            <person name="Liu B."/>
            <person name="Wang J."/>
            <person name="Zhu Y."/>
            <person name="Liu G."/>
            <person name="Chen Q."/>
            <person name="Chen Z."/>
            <person name="Lan J."/>
            <person name="Che J."/>
            <person name="Ge C."/>
            <person name="Shi H."/>
            <person name="Pan Z."/>
            <person name="Liu X."/>
        </authorList>
    </citation>
    <scope>NUCLEOTIDE SEQUENCE [LARGE SCALE GENOMIC DNA]</scope>
    <source>
        <strain evidence="9">DSM 16317</strain>
    </source>
</reference>
<feature type="transmembrane region" description="Helical" evidence="6">
    <location>
        <begin position="238"/>
        <end position="255"/>
    </location>
</feature>
<comment type="subcellular location">
    <subcellularLocation>
        <location evidence="1">Cell membrane</location>
        <topology evidence="1">Multi-pass membrane protein</topology>
    </subcellularLocation>
</comment>
<dbReference type="AlphaFoldDB" id="A0A0M0LKT0"/>
<keyword evidence="2" id="KW-0813">Transport</keyword>
<gene>
    <name evidence="8" type="ORF">AMD00_04095</name>
</gene>
<feature type="transmembrane region" description="Helical" evidence="6">
    <location>
        <begin position="76"/>
        <end position="99"/>
    </location>
</feature>
<dbReference type="InterPro" id="IPR052714">
    <property type="entry name" value="MFS_Exporter"/>
</dbReference>
<dbReference type="GeneID" id="301135286"/>
<feature type="domain" description="Major facilitator superfamily (MFS) profile" evidence="7">
    <location>
        <begin position="10"/>
        <end position="383"/>
    </location>
</feature>
<evidence type="ECO:0000256" key="2">
    <source>
        <dbReference type="ARBA" id="ARBA00022448"/>
    </source>
</evidence>
<dbReference type="PANTHER" id="PTHR23531:SF2">
    <property type="entry name" value="PERMEASE"/>
    <property type="match status" value="1"/>
</dbReference>
<keyword evidence="5 6" id="KW-0472">Membrane</keyword>
<feature type="transmembrane region" description="Helical" evidence="6">
    <location>
        <begin position="105"/>
        <end position="126"/>
    </location>
</feature>
<evidence type="ECO:0000313" key="8">
    <source>
        <dbReference type="EMBL" id="KOO51649.1"/>
    </source>
</evidence>
<proteinExistence type="predicted"/>
<dbReference type="OrthoDB" id="9814001at2"/>
<dbReference type="Gene3D" id="1.20.1250.20">
    <property type="entry name" value="MFS general substrate transporter like domains"/>
    <property type="match status" value="1"/>
</dbReference>
<evidence type="ECO:0000256" key="6">
    <source>
        <dbReference type="SAM" id="Phobius"/>
    </source>
</evidence>
<dbReference type="GO" id="GO:0005886">
    <property type="term" value="C:plasma membrane"/>
    <property type="evidence" value="ECO:0007669"/>
    <property type="project" value="UniProtKB-SubCell"/>
</dbReference>
<feature type="transmembrane region" description="Helical" evidence="6">
    <location>
        <begin position="44"/>
        <end position="69"/>
    </location>
</feature>